<name>A0ABY6JWA6_9ARAC</name>
<dbReference type="EMBL" id="CP092863">
    <property type="protein sequence ID" value="UYV60323.1"/>
    <property type="molecule type" value="Genomic_DNA"/>
</dbReference>
<reference evidence="1 2" key="1">
    <citation type="submission" date="2022-01" db="EMBL/GenBank/DDBJ databases">
        <title>A chromosomal length assembly of Cordylochernes scorpioides.</title>
        <authorList>
            <person name="Zeh D."/>
            <person name="Zeh J."/>
        </authorList>
    </citation>
    <scope>NUCLEOTIDE SEQUENCE [LARGE SCALE GENOMIC DNA]</scope>
    <source>
        <strain evidence="1">IN4F17</strain>
        <tissue evidence="1">Whole Body</tissue>
    </source>
</reference>
<dbReference type="Proteomes" id="UP001235939">
    <property type="component" value="Chromosome 01"/>
</dbReference>
<dbReference type="InterPro" id="IPR015422">
    <property type="entry name" value="PyrdxlP-dep_Trfase_small"/>
</dbReference>
<proteinExistence type="predicted"/>
<sequence>MVVQAMIIMESRTPLPTPEVGEIFEDCKDMGLLVGKGGNFGNNDSMDVWQVLRIKPPMCVTKEDADFCISVLSIALDKFIKRKS</sequence>
<protein>
    <submittedName>
        <fullName evidence="1">AGXT2</fullName>
    </submittedName>
</protein>
<evidence type="ECO:0000313" key="2">
    <source>
        <dbReference type="Proteomes" id="UP001235939"/>
    </source>
</evidence>
<keyword evidence="2" id="KW-1185">Reference proteome</keyword>
<evidence type="ECO:0000313" key="1">
    <source>
        <dbReference type="EMBL" id="UYV60323.1"/>
    </source>
</evidence>
<dbReference type="Gene3D" id="3.90.1150.10">
    <property type="entry name" value="Aspartate Aminotransferase, domain 1"/>
    <property type="match status" value="1"/>
</dbReference>
<organism evidence="1 2">
    <name type="scientific">Cordylochernes scorpioides</name>
    <dbReference type="NCBI Taxonomy" id="51811"/>
    <lineage>
        <taxon>Eukaryota</taxon>
        <taxon>Metazoa</taxon>
        <taxon>Ecdysozoa</taxon>
        <taxon>Arthropoda</taxon>
        <taxon>Chelicerata</taxon>
        <taxon>Arachnida</taxon>
        <taxon>Pseudoscorpiones</taxon>
        <taxon>Cheliferoidea</taxon>
        <taxon>Chernetidae</taxon>
        <taxon>Cordylochernes</taxon>
    </lineage>
</organism>
<accession>A0ABY6JWA6</accession>
<gene>
    <name evidence="1" type="ORF">LAZ67_1000823</name>
</gene>